<protein>
    <submittedName>
        <fullName evidence="4">GldG family protein</fullName>
    </submittedName>
</protein>
<evidence type="ECO:0000259" key="3">
    <source>
        <dbReference type="Pfam" id="PF23357"/>
    </source>
</evidence>
<organism evidence="4 5">
    <name type="scientific">Rubellicoccus peritrichatus</name>
    <dbReference type="NCBI Taxonomy" id="3080537"/>
    <lineage>
        <taxon>Bacteria</taxon>
        <taxon>Pseudomonadati</taxon>
        <taxon>Verrucomicrobiota</taxon>
        <taxon>Opitutia</taxon>
        <taxon>Puniceicoccales</taxon>
        <taxon>Cerasicoccaceae</taxon>
        <taxon>Rubellicoccus</taxon>
    </lineage>
</organism>
<sequence>MSRLDEFRAARWFFGINRSVQILLAVIFVGAINFIATSQFSRHDMTEGNRFSLSPETRAYLRSLETPVRIVVTRPPDSSPQTSRMVFDHLERLLKEYEYAARRDGKSMIELDFISVFRQTDKAEELVEKYGVNPEKENAIIVASGDRYREILGPELYEVNDDMENLFKGEEAFTSAILEVAQEEPLKIYVTGGHGEMQPDSVDPLRGLSQMAGFLKQRNYNWSTLDLLRTPEIPEDAGAVIIPGPQTALLPIEVQKLRKYLDEQNGRVILLLDPARDHGMDDLLYEWGILADDMLVLEPSEEFIAAGGDMLVSRFAEHPITKLLIDSQQRVLFGLSRPVRPDPGAPIDGRTTVIPLLGSSPDSWAERGYRQNTEQRFDKDSDLEGPIPLGAVSERSAATGLGLDLPSGKLVVFGNTAFLSNNRFNSAANKILFYNLLNWALERDSLLNIAPRPVGEYQLTVSRSELGGLFLRLLWIPGGVAILGFLVYLFRRQ</sequence>
<name>A0AAQ3LB50_9BACT</name>
<keyword evidence="1" id="KW-0472">Membrane</keyword>
<keyword evidence="1" id="KW-1133">Transmembrane helix</keyword>
<dbReference type="KEGG" id="puo:RZN69_18800"/>
<feature type="transmembrane region" description="Helical" evidence="1">
    <location>
        <begin position="12"/>
        <end position="36"/>
    </location>
</feature>
<dbReference type="EMBL" id="CP136920">
    <property type="protein sequence ID" value="WOO40675.1"/>
    <property type="molecule type" value="Genomic_DNA"/>
</dbReference>
<reference evidence="4 5" key="1">
    <citation type="submission" date="2023-10" db="EMBL/GenBank/DDBJ databases">
        <title>Rubellicoccus peritrichatus gen. nov., sp. nov., isolated from an algae of coral reef tank.</title>
        <authorList>
            <person name="Luo J."/>
        </authorList>
    </citation>
    <scope>NUCLEOTIDE SEQUENCE [LARGE SCALE GENOMIC DNA]</scope>
    <source>
        <strain evidence="4 5">CR14</strain>
    </source>
</reference>
<evidence type="ECO:0000259" key="2">
    <source>
        <dbReference type="Pfam" id="PF09822"/>
    </source>
</evidence>
<proteinExistence type="predicted"/>
<evidence type="ECO:0000313" key="4">
    <source>
        <dbReference type="EMBL" id="WOO40675.1"/>
    </source>
</evidence>
<evidence type="ECO:0000256" key="1">
    <source>
        <dbReference type="SAM" id="Phobius"/>
    </source>
</evidence>
<dbReference type="InterPro" id="IPR055396">
    <property type="entry name" value="DUF7088"/>
</dbReference>
<keyword evidence="1" id="KW-0812">Transmembrane</keyword>
<dbReference type="Pfam" id="PF09822">
    <property type="entry name" value="ABC_transp_aux"/>
    <property type="match status" value="1"/>
</dbReference>
<feature type="domain" description="DUF7088" evidence="3">
    <location>
        <begin position="48"/>
        <end position="136"/>
    </location>
</feature>
<keyword evidence="5" id="KW-1185">Reference proteome</keyword>
<feature type="domain" description="ABC-type uncharacterised transport system" evidence="2">
    <location>
        <begin position="187"/>
        <end position="423"/>
    </location>
</feature>
<dbReference type="AlphaFoldDB" id="A0AAQ3LB50"/>
<dbReference type="RefSeq" id="WP_317832807.1">
    <property type="nucleotide sequence ID" value="NZ_CP136920.1"/>
</dbReference>
<feature type="transmembrane region" description="Helical" evidence="1">
    <location>
        <begin position="469"/>
        <end position="490"/>
    </location>
</feature>
<dbReference type="InterPro" id="IPR019196">
    <property type="entry name" value="ABC_transp_unknown"/>
</dbReference>
<accession>A0AAQ3LB50</accession>
<dbReference type="Proteomes" id="UP001304300">
    <property type="component" value="Chromosome"/>
</dbReference>
<gene>
    <name evidence="4" type="ORF">RZN69_18800</name>
</gene>
<dbReference type="Pfam" id="PF23357">
    <property type="entry name" value="DUF7088"/>
    <property type="match status" value="1"/>
</dbReference>
<evidence type="ECO:0000313" key="5">
    <source>
        <dbReference type="Proteomes" id="UP001304300"/>
    </source>
</evidence>